<dbReference type="EMBL" id="CAFBOS010000117">
    <property type="protein sequence ID" value="CAB5004107.1"/>
    <property type="molecule type" value="Genomic_DNA"/>
</dbReference>
<proteinExistence type="predicted"/>
<name>A0A6J6SSZ0_9ZZZZ</name>
<gene>
    <name evidence="1" type="ORF">UFOPK2754_00952</name>
    <name evidence="2" type="ORF">UFOPK3139_01314</name>
    <name evidence="3" type="ORF">UFOPK3543_01825</name>
    <name evidence="4" type="ORF">UFOPK3967_01831</name>
</gene>
<evidence type="ECO:0000313" key="2">
    <source>
        <dbReference type="EMBL" id="CAB4829539.1"/>
    </source>
</evidence>
<protein>
    <submittedName>
        <fullName evidence="1">Unannotated protein</fullName>
    </submittedName>
</protein>
<dbReference type="AlphaFoldDB" id="A0A6J6SSZ0"/>
<accession>A0A6J6SSZ0</accession>
<dbReference type="Pfam" id="PF17249">
    <property type="entry name" value="DUF5318"/>
    <property type="match status" value="1"/>
</dbReference>
<dbReference type="EMBL" id="CAEZYR010000026">
    <property type="protein sequence ID" value="CAB4737894.1"/>
    <property type="molecule type" value="Genomic_DNA"/>
</dbReference>
<evidence type="ECO:0000313" key="3">
    <source>
        <dbReference type="EMBL" id="CAB4916161.1"/>
    </source>
</evidence>
<reference evidence="1" key="1">
    <citation type="submission" date="2020-05" db="EMBL/GenBank/DDBJ databases">
        <authorList>
            <person name="Chiriac C."/>
            <person name="Salcher M."/>
            <person name="Ghai R."/>
            <person name="Kavagutti S V."/>
        </authorList>
    </citation>
    <scope>NUCLEOTIDE SEQUENCE</scope>
</reference>
<dbReference type="InterPro" id="IPR035169">
    <property type="entry name" value="DUF5318"/>
</dbReference>
<evidence type="ECO:0000313" key="4">
    <source>
        <dbReference type="EMBL" id="CAB5004107.1"/>
    </source>
</evidence>
<dbReference type="EMBL" id="CAFBMH010000071">
    <property type="protein sequence ID" value="CAB4916161.1"/>
    <property type="molecule type" value="Genomic_DNA"/>
</dbReference>
<evidence type="ECO:0000313" key="1">
    <source>
        <dbReference type="EMBL" id="CAB4737894.1"/>
    </source>
</evidence>
<sequence>MPLWPVVFGAMKLGLASASQRGPGEIDYRLERQRVLAEFRAGALSSLRVCDAQDELVRNATHCGVAAGDPCPVCEADKLVHVTYVFGARLPAAGRCMTSLAEMQRLARRKSSYSAYAVEVCVACRWNHLVRSYLLNPLV</sequence>
<dbReference type="EMBL" id="CAFABA010000046">
    <property type="protein sequence ID" value="CAB4829539.1"/>
    <property type="molecule type" value="Genomic_DNA"/>
</dbReference>
<organism evidence="1">
    <name type="scientific">freshwater metagenome</name>
    <dbReference type="NCBI Taxonomy" id="449393"/>
    <lineage>
        <taxon>unclassified sequences</taxon>
        <taxon>metagenomes</taxon>
        <taxon>ecological metagenomes</taxon>
    </lineage>
</organism>